<sequence>MNDKTSWKNSISQKKNVFIDSDCEGTECERENLLRDISEPTTFCANCCSSVKLSDWPKFKRRHSSLAYQSGLIKKVRNPYLEELELKLMNDELIERELCDKQIHSRQQLEDISDLLRTISLYVQSLETRLKLSRRIYHLLGRVLPDNSEIGHNIKENSSASSLKRRINEALTECADEAEMPEVYYEALCDCNNKYRDFTRASANFCRILQNPSTVTNSQLRKLEKQYEIIRSAYSESKALFNIQMDQLIESKVASVDRCLQTLIPSISETIENDKEIFNTINELSLTDRILKATPDKKTSNRSINNRMYRRVSEVENCTCTQSNGESKY</sequence>
<dbReference type="Proteomes" id="UP000494040">
    <property type="component" value="Unassembled WGS sequence"/>
</dbReference>
<dbReference type="EnsemblMetazoa" id="XM_014390569.2">
    <property type="protein sequence ID" value="XP_014246055.1"/>
    <property type="gene ID" value="LOC106664649"/>
</dbReference>
<dbReference type="OrthoDB" id="6607936at2759"/>
<dbReference type="GeneID" id="106664649"/>
<dbReference type="EnsemblMetazoa" id="XM_014390568.2">
    <property type="protein sequence ID" value="XP_014246054.1"/>
    <property type="gene ID" value="LOC106664649"/>
</dbReference>
<reference evidence="1" key="1">
    <citation type="submission" date="2022-01" db="UniProtKB">
        <authorList>
            <consortium name="EnsemblMetazoa"/>
        </authorList>
    </citation>
    <scope>IDENTIFICATION</scope>
</reference>
<dbReference type="RefSeq" id="XP_014246055.1">
    <property type="nucleotide sequence ID" value="XM_014390569.2"/>
</dbReference>
<dbReference type="KEGG" id="clec:106664649"/>
<evidence type="ECO:0000313" key="2">
    <source>
        <dbReference type="Proteomes" id="UP000494040"/>
    </source>
</evidence>
<organism evidence="1 2">
    <name type="scientific">Cimex lectularius</name>
    <name type="common">Bed bug</name>
    <name type="synonym">Acanthia lectularia</name>
    <dbReference type="NCBI Taxonomy" id="79782"/>
    <lineage>
        <taxon>Eukaryota</taxon>
        <taxon>Metazoa</taxon>
        <taxon>Ecdysozoa</taxon>
        <taxon>Arthropoda</taxon>
        <taxon>Hexapoda</taxon>
        <taxon>Insecta</taxon>
        <taxon>Pterygota</taxon>
        <taxon>Neoptera</taxon>
        <taxon>Paraneoptera</taxon>
        <taxon>Hemiptera</taxon>
        <taxon>Heteroptera</taxon>
        <taxon>Panheteroptera</taxon>
        <taxon>Cimicomorpha</taxon>
        <taxon>Cimicidae</taxon>
        <taxon>Cimex</taxon>
    </lineage>
</organism>
<dbReference type="RefSeq" id="XP_014246054.1">
    <property type="nucleotide sequence ID" value="XM_014390568.2"/>
</dbReference>
<name>A0A8I6RGU4_CIMLE</name>
<dbReference type="OMA" id="HCRWESI"/>
<keyword evidence="2" id="KW-1185">Reference proteome</keyword>
<evidence type="ECO:0000313" key="1">
    <source>
        <dbReference type="EnsemblMetazoa" id="XP_014246055.1"/>
    </source>
</evidence>
<accession>A0A8I6RGU4</accession>
<protein>
    <submittedName>
        <fullName evidence="1">Uncharacterized protein</fullName>
    </submittedName>
</protein>
<dbReference type="AlphaFoldDB" id="A0A8I6RGU4"/>
<proteinExistence type="predicted"/>